<keyword evidence="1" id="KW-0472">Membrane</keyword>
<feature type="transmembrane region" description="Helical" evidence="1">
    <location>
        <begin position="32"/>
        <end position="54"/>
    </location>
</feature>
<dbReference type="RefSeq" id="WP_143161766.1">
    <property type="nucleotide sequence ID" value="NZ_FQVQ01000010.1"/>
</dbReference>
<feature type="transmembrane region" description="Helical" evidence="1">
    <location>
        <begin position="61"/>
        <end position="80"/>
    </location>
</feature>
<feature type="transmembrane region" description="Helical" evidence="1">
    <location>
        <begin position="178"/>
        <end position="195"/>
    </location>
</feature>
<dbReference type="EMBL" id="FQVQ01000010">
    <property type="protein sequence ID" value="SHF48311.1"/>
    <property type="molecule type" value="Genomic_DNA"/>
</dbReference>
<dbReference type="AlphaFoldDB" id="A0A1M5C0T5"/>
<evidence type="ECO:0000259" key="2">
    <source>
        <dbReference type="Pfam" id="PF26626"/>
    </source>
</evidence>
<feature type="transmembrane region" description="Helical" evidence="1">
    <location>
        <begin position="375"/>
        <end position="394"/>
    </location>
</feature>
<protein>
    <recommendedName>
        <fullName evidence="2">DUF8201 domain-containing protein</fullName>
    </recommendedName>
</protein>
<organism evidence="3 4">
    <name type="scientific">Flavobacterium fontis</name>
    <dbReference type="NCBI Taxonomy" id="1124188"/>
    <lineage>
        <taxon>Bacteria</taxon>
        <taxon>Pseudomonadati</taxon>
        <taxon>Bacteroidota</taxon>
        <taxon>Flavobacteriia</taxon>
        <taxon>Flavobacteriales</taxon>
        <taxon>Flavobacteriaceae</taxon>
        <taxon>Flavobacterium</taxon>
    </lineage>
</organism>
<feature type="transmembrane region" description="Helical" evidence="1">
    <location>
        <begin position="445"/>
        <end position="466"/>
    </location>
</feature>
<feature type="domain" description="DUF8201" evidence="2">
    <location>
        <begin position="1"/>
        <end position="427"/>
    </location>
</feature>
<reference evidence="3 4" key="1">
    <citation type="submission" date="2016-11" db="EMBL/GenBank/DDBJ databases">
        <authorList>
            <person name="Jaros S."/>
            <person name="Januszkiewicz K."/>
            <person name="Wedrychowicz H."/>
        </authorList>
    </citation>
    <scope>NUCLEOTIDE SEQUENCE [LARGE SCALE GENOMIC DNA]</scope>
    <source>
        <strain evidence="3 4">DSM 25660</strain>
    </source>
</reference>
<dbReference type="OrthoDB" id="344987at2"/>
<feature type="transmembrane region" description="Helical" evidence="1">
    <location>
        <begin position="100"/>
        <end position="120"/>
    </location>
</feature>
<dbReference type="InterPro" id="IPR058514">
    <property type="entry name" value="DUF8201"/>
</dbReference>
<dbReference type="NCBIfam" id="NF047510">
    <property type="entry name" value="LIC_10190_fam"/>
    <property type="match status" value="1"/>
</dbReference>
<dbReference type="STRING" id="1124188.SAMN05444377_11047"/>
<sequence length="569" mass="66944">MLLILISWMYIAFTLLIWGTAGNQWLKTQVRIPLVKTILGLGLVTFFAGVWAFFGRIHWEFHLALLVLNVFLGWRYYPLWKRAVFQSYLRFQAWSWPLKGYFVVVSLLLLAQCASAPYVIDNESYYIQNIKWLNEYGLVKGLINLHFFLGQLSGWHIAQSAFNFSFLYDRFNDLSGLLLWYGFAFAMERLSIYFERKKRIDLVVGLFPITALLLFQFISAPSPDVVVYVLSFLIFYLFITEFHQPTRATFVQLTFLVLFTLLAKNTALTLALLPLYWFVVHFKTLNICFPKVALLCGLTLGLFVVKNVITCGVPVFPSQLFSGQYFDYSLPPEIEHFYYEELKKYGYFLTTENYDAFSRWELFLRWLQLPKMNGLFNKLEVLLLVLTPFVFFIIKEKGYRVVYGILVIQLGVLFATSPQYRFFLNGILFLTCLWLSLVISQRKAVYSLLFISLLPVFWAVLVPVNLNRFSNYRFMLELSHFKPEYTLTPHPNSKYQMYFESLKEGNLNYYSPKSNDFFWGTYNGPLPTVNKEQIEYFKTYFHLIPQQRTNNLKDGFYSKYLPDDTQRTP</sequence>
<feature type="transmembrane region" description="Helical" evidence="1">
    <location>
        <begin position="400"/>
        <end position="415"/>
    </location>
</feature>
<dbReference type="Proteomes" id="UP000184147">
    <property type="component" value="Unassembled WGS sequence"/>
</dbReference>
<keyword evidence="1" id="KW-0812">Transmembrane</keyword>
<accession>A0A1M5C0T5</accession>
<feature type="transmembrane region" description="Helical" evidence="1">
    <location>
        <begin position="292"/>
        <end position="316"/>
    </location>
</feature>
<name>A0A1M5C0T5_9FLAO</name>
<proteinExistence type="predicted"/>
<feature type="transmembrane region" description="Helical" evidence="1">
    <location>
        <begin position="225"/>
        <end position="243"/>
    </location>
</feature>
<dbReference type="Pfam" id="PF26626">
    <property type="entry name" value="DUF8201"/>
    <property type="match status" value="1"/>
</dbReference>
<evidence type="ECO:0000256" key="1">
    <source>
        <dbReference type="SAM" id="Phobius"/>
    </source>
</evidence>
<keyword evidence="1" id="KW-1133">Transmembrane helix</keyword>
<feature type="transmembrane region" description="Helical" evidence="1">
    <location>
        <begin position="422"/>
        <end position="439"/>
    </location>
</feature>
<keyword evidence="4" id="KW-1185">Reference proteome</keyword>
<feature type="transmembrane region" description="Helical" evidence="1">
    <location>
        <begin position="255"/>
        <end position="280"/>
    </location>
</feature>
<gene>
    <name evidence="3" type="ORF">SAMN05444377_11047</name>
</gene>
<evidence type="ECO:0000313" key="4">
    <source>
        <dbReference type="Proteomes" id="UP000184147"/>
    </source>
</evidence>
<feature type="transmembrane region" description="Helical" evidence="1">
    <location>
        <begin position="202"/>
        <end position="219"/>
    </location>
</feature>
<dbReference type="InterPro" id="IPR058065">
    <property type="entry name" value="LIC_10190-like"/>
</dbReference>
<evidence type="ECO:0000313" key="3">
    <source>
        <dbReference type="EMBL" id="SHF48311.1"/>
    </source>
</evidence>